<dbReference type="AlphaFoldDB" id="A0A0S3PP65"/>
<organism evidence="2 3">
    <name type="scientific">Variibacter gotjawalensis</name>
    <dbReference type="NCBI Taxonomy" id="1333996"/>
    <lineage>
        <taxon>Bacteria</taxon>
        <taxon>Pseudomonadati</taxon>
        <taxon>Pseudomonadota</taxon>
        <taxon>Alphaproteobacteria</taxon>
        <taxon>Hyphomicrobiales</taxon>
        <taxon>Nitrobacteraceae</taxon>
        <taxon>Variibacter</taxon>
    </lineage>
</organism>
<name>A0A0S3PP65_9BRAD</name>
<keyword evidence="3" id="KW-1185">Reference proteome</keyword>
<evidence type="ECO:0000313" key="3">
    <source>
        <dbReference type="Proteomes" id="UP000236884"/>
    </source>
</evidence>
<sequence>MARIKRAMTASALLVIAAPAIAQAPTKLHGAPPEVSFVSETGNCATMARVDHVKPARGAVEVRLSAIDAKADATCVCKLPGPKVLLSRTTKLGTQEPQTRELSMRLLERDKPATFQLKLTIAPGKGSESYLLRAVCNG</sequence>
<feature type="chain" id="PRO_5006615470" description="DUF1573 domain-containing protein" evidence="1">
    <location>
        <begin position="23"/>
        <end position="138"/>
    </location>
</feature>
<protein>
    <recommendedName>
        <fullName evidence="4">DUF1573 domain-containing protein</fullName>
    </recommendedName>
</protein>
<gene>
    <name evidence="2" type="ORF">GJW-30_1_00171</name>
</gene>
<dbReference type="KEGG" id="vgo:GJW-30_1_00171"/>
<feature type="signal peptide" evidence="1">
    <location>
        <begin position="1"/>
        <end position="22"/>
    </location>
</feature>
<evidence type="ECO:0000256" key="1">
    <source>
        <dbReference type="SAM" id="SignalP"/>
    </source>
</evidence>
<proteinExistence type="predicted"/>
<evidence type="ECO:0000313" key="2">
    <source>
        <dbReference type="EMBL" id="BAT57664.1"/>
    </source>
</evidence>
<dbReference type="EMBL" id="AP014946">
    <property type="protein sequence ID" value="BAT57664.1"/>
    <property type="molecule type" value="Genomic_DNA"/>
</dbReference>
<keyword evidence="1" id="KW-0732">Signal</keyword>
<dbReference type="RefSeq" id="WP_130364689.1">
    <property type="nucleotide sequence ID" value="NZ_AP014946.1"/>
</dbReference>
<dbReference type="Proteomes" id="UP000236884">
    <property type="component" value="Chromosome"/>
</dbReference>
<reference evidence="2 3" key="1">
    <citation type="submission" date="2015-08" db="EMBL/GenBank/DDBJ databases">
        <title>Investigation of the bacterial diversity of lava forest soil.</title>
        <authorList>
            <person name="Lee J.S."/>
        </authorList>
    </citation>
    <scope>NUCLEOTIDE SEQUENCE [LARGE SCALE GENOMIC DNA]</scope>
    <source>
        <strain evidence="2 3">GJW-30</strain>
    </source>
</reference>
<evidence type="ECO:0008006" key="4">
    <source>
        <dbReference type="Google" id="ProtNLM"/>
    </source>
</evidence>
<accession>A0A0S3PP65</accession>